<dbReference type="InterPro" id="IPR013492">
    <property type="entry name" value="CRISPR-assoc_Cas9/Csx12"/>
</dbReference>
<dbReference type="InterPro" id="IPR049465">
    <property type="entry name" value="Cas9_lobe"/>
</dbReference>
<keyword evidence="2" id="KW-0255">Endonuclease</keyword>
<dbReference type="GO" id="GO:0004519">
    <property type="term" value="F:endonuclease activity"/>
    <property type="evidence" value="ECO:0007669"/>
    <property type="project" value="UniProtKB-KW"/>
</dbReference>
<name>A0A3G3IKC4_9GAMM</name>
<reference evidence="2 3" key="1">
    <citation type="submission" date="2017-11" db="EMBL/GenBank/DDBJ databases">
        <title>Genome sequence of the bacterial symbiont EPR9N from a vent mussel Bathymodiolus thermophilus.</title>
        <authorList>
            <person name="Won Y.-J."/>
        </authorList>
    </citation>
    <scope>NUCLEOTIDE SEQUENCE [LARGE SCALE GENOMIC DNA]</scope>
    <source>
        <strain evidence="2 3">EPR9N</strain>
    </source>
</reference>
<dbReference type="RefSeq" id="WP_122951191.1">
    <property type="nucleotide sequence ID" value="NZ_CP024634.1"/>
</dbReference>
<sequence length="1603" mass="187110">MSKIISPIAIDMGAKNTGVYYAHYQRNSTFQEVDKKGQVLVYGNYTPLLVSRTANRHTRRGYTRKKLAKRLLSVVLKEYFDFPAEKHTQALGFLMNRRGFSFLEEEYSKEYLNNLPNDSWEALSEEVQKMLGGQENIADRLMNLATTNPSEVTKLLEAVQNIKGYKDFQEEDKEIKADLVYFDYIEKISKACKLVKKGESIEDDKVTKSKKDKQNLSKTANWVVARLNNENALNLTVATESYQTNLIEEITQINYQQIQNNLPDFEKEREVIKQRKKDNNTSDWKFNYSEFKFNTPNEKGLEEDVARTHLHHFCYAVYKINNEIISGGRHRSKFFDEIKDDLDNFTTNSFLNNKHNPEYLKDFILAINENKGLDVDKLYKLVCHISNFELKPLRKYFNTEAYKSGDKLDNKNLSKITSRWFLQHWIVTKEKDKEAKVEDYEKLKKAWRAHQKCQDDNKNNIISFWLKTDPKLTIPPYQAMLNRHPPKCQSLLLNADYLNKHYPHWEDWLDDLNSNEEYQTKLQSLQRGKGRRKAKNGKEIDGRLLDDEKIKTRQLQFILDTAKKQDFYKLNEIWSVYHKLQKSDVDKIKWQEKLGNLIDASKLPKDLKQDLDFSQEESFGHFLNKYYQTRRKARDGRYFLIQEKKEKWLTNNKLLILCTHKPRQKKHQWQLDLAAVLGVNADDLKAKIVGNPEDYFKSIKGFASNCEKAAKAQKEHRGELKHKIYTELTSNPIDKLGKLANKCSNLKQELIKEIKIPELLADKQTNEVNQKIALVFKFAQIHNIVFKDRSGFSKTCPVCSTDNAFRMQENDKGITKASRLPALSIRLIDGVVMRICDAIARQVAVTKWNDIKDDLQNGTKVSVPLILEQNRFEFEPNLKKIKTAPKPGVKAAEKADEIKDNRTNKYKGQKVSLYSGEGLGSDGEIDHIIPRTGPYGILNDEANLIYISKSDNQNKGNDIKFLKDLHKNYKTEIFGKKSDAEIKEFIYKRLGKDIESKDFAFDKYLSFINLGEKDKKAFRHALFLQEGDPLREKVIRALNNRNRAIVNGTQRYLAQCIADKIHRIAKKENKHNLIEFDYLEYTARWDDPKSTYNLRKKYDLVKSKKQPLYSHLIDAQLAFLLASEDHQNDGTMGIKFDNNQTIWEYETNKETGEISPSKSFNAIDVGESDLKKIDLSPKDSNQKIIDIEKNNSNKKQNLSKIFKRRMFKANAIGERYKPIVKFKDKWYLGYPMTIKGGIYNCDEYCQEVASKNDIKKIEDVVNDDKYYQLTTDHKQIKIWTIKIVDKKYKKINKDSHRYFSQLNPEYNNDEKKEVDQIKFILDKCRYYVAKTDVINAPKIFDKQGYPFYKNWVDFDNAWRKEIGDDYSVKTGEYDLSNNTTKKKWDIFCKNRFSPPENQHKNKHQVKGKKYTMISSGTPSGNVFRVKRNNQNIYQALPLDNNIILKKKSNFLIKHSKNLTLSSAVADKDLAKPIDIEEKIELKNCVIPANNFFKDELKGVKVFLNNTSVDIKDFPLDKFREYFNKEIDVKKSIKIEILTEEQAEIDLTENPNLLYAHKCKVDASIRYTTRDGSVTNIRVGVKERLVSFSLPFRSCEKIYKDSQG</sequence>
<dbReference type="Proteomes" id="UP000278334">
    <property type="component" value="Chromosome"/>
</dbReference>
<keyword evidence="2" id="KW-0540">Nuclease</keyword>
<gene>
    <name evidence="2" type="ORF">MS2017_0557</name>
</gene>
<evidence type="ECO:0000313" key="2">
    <source>
        <dbReference type="EMBL" id="AYQ56296.1"/>
    </source>
</evidence>
<dbReference type="Pfam" id="PF21069">
    <property type="entry name" value="Csx12"/>
    <property type="match status" value="1"/>
</dbReference>
<dbReference type="KEGG" id="bthg:MS2017_0557"/>
<feature type="domain" description="CRISPR-associated endonuclease Cas9 alpha-helical lobe" evidence="1">
    <location>
        <begin position="51"/>
        <end position="810"/>
    </location>
</feature>
<dbReference type="EMBL" id="CP024634">
    <property type="protein sequence ID" value="AYQ56296.1"/>
    <property type="molecule type" value="Genomic_DNA"/>
</dbReference>
<organism evidence="2 3">
    <name type="scientific">Bathymodiolus thermophilus thioautotrophic gill symbiont</name>
    <dbReference type="NCBI Taxonomy" id="2360"/>
    <lineage>
        <taxon>Bacteria</taxon>
        <taxon>Pseudomonadati</taxon>
        <taxon>Pseudomonadota</taxon>
        <taxon>Gammaproteobacteria</taxon>
        <taxon>sulfur-oxidizing symbionts</taxon>
    </lineage>
</organism>
<protein>
    <submittedName>
        <fullName evidence="2">Type II-B CRISPR-associated RNA-guided endonuclease Cas9/Csx12</fullName>
    </submittedName>
</protein>
<evidence type="ECO:0000259" key="1">
    <source>
        <dbReference type="Pfam" id="PF21069"/>
    </source>
</evidence>
<proteinExistence type="predicted"/>
<keyword evidence="2" id="KW-0378">Hydrolase</keyword>
<dbReference type="NCBIfam" id="TIGR03031">
    <property type="entry name" value="cas_csx12"/>
    <property type="match status" value="1"/>
</dbReference>
<accession>A0A3G3IKC4</accession>
<dbReference type="SMR" id="A0A3G3IKC4"/>
<evidence type="ECO:0000313" key="3">
    <source>
        <dbReference type="Proteomes" id="UP000278334"/>
    </source>
</evidence>